<accession>A0A367F0H7</accession>
<dbReference type="InterPro" id="IPR046828">
    <property type="entry name" value="RepSA"/>
</dbReference>
<dbReference type="EMBL" id="QOIL01000026">
    <property type="protein sequence ID" value="RCG23469.1"/>
    <property type="molecule type" value="Genomic_DNA"/>
</dbReference>
<evidence type="ECO:0000313" key="2">
    <source>
        <dbReference type="EMBL" id="RCG23469.1"/>
    </source>
</evidence>
<sequence length="564" mass="62831">MTHPDDRSLPRAVRAAMPLALDVIEEACKVNGVCLRPVVLKRTDTTTGKVEYVNVPCGATLAAKCEPCANRAVQLRKAQCREGWHLEAEPVAEPAEPTDRQRWLIEERADVEALRELAEQDGADLAVWDDVITTLEDELAESGVRGHVLPGEGKPRRSRSTRRRQDAPDLPKRQRENRTVGRAFTAPDGRVYRPSLFVTLTCDSYGKVRADGTPVDPATYDYVRAARDAIHFPKLVDRFVQNLRRVAGYDVQYFATVEPQKRLAPHLHMAVRGTMPRAEVKAVAAATYHQVWWPAADAVRYEGAHLPVWVGDEHATDRSDGQAGDYLDPETGEVLPTWEQALDQLDADDDAEPLHVVRLGQQVDVQGVMAGSPKADLGLFYLTKYLTKSLTDCHEPTTDAQRAHVERLMSVLRYEPCAPTCPNWLRYGIQPKGAKPGMRPGGCRGKAHKPEHLGYAGRRVLVSRKWSGKTLSEHKQDRRAWVLEQLAELGLPATNDHSDPLDPHRYIWRPVSSADRGVPHRAKRLLDELAKRHQWRAALKQAQARADGQPIGKLSATQAAGRAA</sequence>
<gene>
    <name evidence="2" type="ORF">DQ384_34525</name>
</gene>
<name>A0A367F0H7_9ACTN</name>
<keyword evidence="3" id="KW-1185">Reference proteome</keyword>
<evidence type="ECO:0000256" key="1">
    <source>
        <dbReference type="SAM" id="MobiDB-lite"/>
    </source>
</evidence>
<dbReference type="RefSeq" id="WP_114033072.1">
    <property type="nucleotide sequence ID" value="NZ_QOIL01000026.1"/>
</dbReference>
<feature type="region of interest" description="Disordered" evidence="1">
    <location>
        <begin position="143"/>
        <end position="185"/>
    </location>
</feature>
<feature type="region of interest" description="Disordered" evidence="1">
    <location>
        <begin position="542"/>
        <end position="564"/>
    </location>
</feature>
<feature type="compositionally biased region" description="Basic and acidic residues" evidence="1">
    <location>
        <begin position="163"/>
        <end position="179"/>
    </location>
</feature>
<dbReference type="Pfam" id="PF20199">
    <property type="entry name" value="RepSA"/>
    <property type="match status" value="1"/>
</dbReference>
<evidence type="ECO:0000313" key="3">
    <source>
        <dbReference type="Proteomes" id="UP000253094"/>
    </source>
</evidence>
<proteinExistence type="predicted"/>
<comment type="caution">
    <text evidence="2">The sequence shown here is derived from an EMBL/GenBank/DDBJ whole genome shotgun (WGS) entry which is preliminary data.</text>
</comment>
<protein>
    <submittedName>
        <fullName evidence="2">Replication initiation protein</fullName>
    </submittedName>
</protein>
<reference evidence="2 3" key="1">
    <citation type="submission" date="2018-06" db="EMBL/GenBank/DDBJ databases">
        <title>Sphaerisporangium craniellae sp. nov., isolated from a marine sponge in the South China Sea.</title>
        <authorList>
            <person name="Li L."/>
        </authorList>
    </citation>
    <scope>NUCLEOTIDE SEQUENCE [LARGE SCALE GENOMIC DNA]</scope>
    <source>
        <strain evidence="2 3">CCTCC AA 208026</strain>
    </source>
</reference>
<organism evidence="2 3">
    <name type="scientific">Sphaerisporangium album</name>
    <dbReference type="NCBI Taxonomy" id="509200"/>
    <lineage>
        <taxon>Bacteria</taxon>
        <taxon>Bacillati</taxon>
        <taxon>Actinomycetota</taxon>
        <taxon>Actinomycetes</taxon>
        <taxon>Streptosporangiales</taxon>
        <taxon>Streptosporangiaceae</taxon>
        <taxon>Sphaerisporangium</taxon>
    </lineage>
</organism>
<dbReference type="Proteomes" id="UP000253094">
    <property type="component" value="Unassembled WGS sequence"/>
</dbReference>
<dbReference type="OrthoDB" id="3203793at2"/>
<dbReference type="AlphaFoldDB" id="A0A367F0H7"/>